<dbReference type="Gene3D" id="1.10.150.130">
    <property type="match status" value="1"/>
</dbReference>
<sequence>MKTAQHGKGLRYKVRWLDPEGAERSKSFPDGQLKAARDFRSKQEVDMALGDYIDPKAGKVTVAAFAKSWLADLDVDELSRQNMEMRFRKRVIPCLGKAEIGSVKPSAIRNWDRLLREDGLSDRYRHTLFGNVSAMFTAAMEDGLISKHPCRGKSVKQPKAAQKKIIPWPEARVWTVQRKLKERFRVTVDMAAGIGLRQGEVFGLAVEDVDFLRGVVHVRRQVKTVRYKHVFALPKYDKTRDVPLPEPVKLALAEHIRRFPPREITLPWDTPDGKPTMARLIVTSVRGLAVAANDFNRNYWKVALKAADVPFGRYENGMHELRHFFASVLLDQGESIKAVAEWLGHADPSFTLKIYTHLMPSSADRTKNVIGNLYGRRPETDSDGPGTAQDDQQAE</sequence>
<dbReference type="AlphaFoldDB" id="A0A7W7PZD6"/>
<dbReference type="GO" id="GO:0006310">
    <property type="term" value="P:DNA recombination"/>
    <property type="evidence" value="ECO:0007669"/>
    <property type="project" value="UniProtKB-KW"/>
</dbReference>
<dbReference type="GO" id="GO:0015074">
    <property type="term" value="P:DNA integration"/>
    <property type="evidence" value="ECO:0007669"/>
    <property type="project" value="InterPro"/>
</dbReference>
<evidence type="ECO:0000256" key="2">
    <source>
        <dbReference type="ARBA" id="ARBA00022908"/>
    </source>
</evidence>
<dbReference type="InterPro" id="IPR010998">
    <property type="entry name" value="Integrase_recombinase_N"/>
</dbReference>
<dbReference type="SUPFAM" id="SSF56349">
    <property type="entry name" value="DNA breaking-rejoining enzymes"/>
    <property type="match status" value="1"/>
</dbReference>
<name>A0A7W7PZD6_9PSEU</name>
<comment type="similarity">
    <text evidence="1">Belongs to the 'phage' integrase family.</text>
</comment>
<evidence type="ECO:0000256" key="4">
    <source>
        <dbReference type="ARBA" id="ARBA00023172"/>
    </source>
</evidence>
<dbReference type="RefSeq" id="WP_311770815.1">
    <property type="nucleotide sequence ID" value="NZ_JACHJQ010000001.1"/>
</dbReference>
<dbReference type="Gene3D" id="1.10.443.10">
    <property type="entry name" value="Intergrase catalytic core"/>
    <property type="match status" value="1"/>
</dbReference>
<dbReference type="InterPro" id="IPR050090">
    <property type="entry name" value="Tyrosine_recombinase_XerCD"/>
</dbReference>
<evidence type="ECO:0000259" key="6">
    <source>
        <dbReference type="PROSITE" id="PS51898"/>
    </source>
</evidence>
<evidence type="ECO:0000313" key="7">
    <source>
        <dbReference type="EMBL" id="MBB4903986.1"/>
    </source>
</evidence>
<feature type="domain" description="Tyr recombinase" evidence="6">
    <location>
        <begin position="161"/>
        <end position="371"/>
    </location>
</feature>
<keyword evidence="3" id="KW-0238">DNA-binding</keyword>
<dbReference type="CDD" id="cd01189">
    <property type="entry name" value="INT_ICEBs1_C_like"/>
    <property type="match status" value="1"/>
</dbReference>
<dbReference type="PANTHER" id="PTHR30349">
    <property type="entry name" value="PHAGE INTEGRASE-RELATED"/>
    <property type="match status" value="1"/>
</dbReference>
<dbReference type="Pfam" id="PF00589">
    <property type="entry name" value="Phage_integrase"/>
    <property type="match status" value="1"/>
</dbReference>
<evidence type="ECO:0000313" key="8">
    <source>
        <dbReference type="Proteomes" id="UP000520767"/>
    </source>
</evidence>
<dbReference type="Pfam" id="PF14659">
    <property type="entry name" value="Phage_int_SAM_3"/>
    <property type="match status" value="1"/>
</dbReference>
<accession>A0A7W7PZD6</accession>
<dbReference type="InterPro" id="IPR011010">
    <property type="entry name" value="DNA_brk_join_enz"/>
</dbReference>
<dbReference type="InterPro" id="IPR002104">
    <property type="entry name" value="Integrase_catalytic"/>
</dbReference>
<keyword evidence="4" id="KW-0233">DNA recombination</keyword>
<dbReference type="PROSITE" id="PS51898">
    <property type="entry name" value="TYR_RECOMBINASE"/>
    <property type="match status" value="1"/>
</dbReference>
<protein>
    <submittedName>
        <fullName evidence="7">Integrase</fullName>
    </submittedName>
</protein>
<dbReference type="Proteomes" id="UP000520767">
    <property type="component" value="Unassembled WGS sequence"/>
</dbReference>
<feature type="region of interest" description="Disordered" evidence="5">
    <location>
        <begin position="373"/>
        <end position="395"/>
    </location>
</feature>
<dbReference type="PANTHER" id="PTHR30349:SF64">
    <property type="entry name" value="PROPHAGE INTEGRASE INTD-RELATED"/>
    <property type="match status" value="1"/>
</dbReference>
<dbReference type="InterPro" id="IPR013762">
    <property type="entry name" value="Integrase-like_cat_sf"/>
</dbReference>
<proteinExistence type="inferred from homology"/>
<reference evidence="7 8" key="1">
    <citation type="submission" date="2020-08" db="EMBL/GenBank/DDBJ databases">
        <title>Genomic Encyclopedia of Type Strains, Phase III (KMG-III): the genomes of soil and plant-associated and newly described type strains.</title>
        <authorList>
            <person name="Whitman W."/>
        </authorList>
    </citation>
    <scope>NUCLEOTIDE SEQUENCE [LARGE SCALE GENOMIC DNA]</scope>
    <source>
        <strain evidence="7 8">CECT 8960</strain>
    </source>
</reference>
<dbReference type="InterPro" id="IPR004107">
    <property type="entry name" value="Integrase_SAM-like_N"/>
</dbReference>
<dbReference type="EMBL" id="JACHJQ010000001">
    <property type="protein sequence ID" value="MBB4903986.1"/>
    <property type="molecule type" value="Genomic_DNA"/>
</dbReference>
<evidence type="ECO:0000256" key="1">
    <source>
        <dbReference type="ARBA" id="ARBA00008857"/>
    </source>
</evidence>
<dbReference type="GO" id="GO:0003677">
    <property type="term" value="F:DNA binding"/>
    <property type="evidence" value="ECO:0007669"/>
    <property type="project" value="UniProtKB-KW"/>
</dbReference>
<organism evidence="7 8">
    <name type="scientific">Actinophytocola algeriensis</name>
    <dbReference type="NCBI Taxonomy" id="1768010"/>
    <lineage>
        <taxon>Bacteria</taxon>
        <taxon>Bacillati</taxon>
        <taxon>Actinomycetota</taxon>
        <taxon>Actinomycetes</taxon>
        <taxon>Pseudonocardiales</taxon>
        <taxon>Pseudonocardiaceae</taxon>
    </lineage>
</organism>
<keyword evidence="8" id="KW-1185">Reference proteome</keyword>
<keyword evidence="2" id="KW-0229">DNA integration</keyword>
<evidence type="ECO:0000256" key="5">
    <source>
        <dbReference type="SAM" id="MobiDB-lite"/>
    </source>
</evidence>
<comment type="caution">
    <text evidence="7">The sequence shown here is derived from an EMBL/GenBank/DDBJ whole genome shotgun (WGS) entry which is preliminary data.</text>
</comment>
<evidence type="ECO:0000256" key="3">
    <source>
        <dbReference type="ARBA" id="ARBA00023125"/>
    </source>
</evidence>
<gene>
    <name evidence="7" type="ORF">FHR82_000196</name>
</gene>